<comment type="caution">
    <text evidence="2">The sequence shown here is derived from an EMBL/GenBank/DDBJ whole genome shotgun (WGS) entry which is preliminary data.</text>
</comment>
<dbReference type="AlphaFoldDB" id="A0A9P8CPS4"/>
<accession>A0A9P8CPS4</accession>
<dbReference type="EMBL" id="MU251259">
    <property type="protein sequence ID" value="KAG9253051.1"/>
    <property type="molecule type" value="Genomic_DNA"/>
</dbReference>
<gene>
    <name evidence="2" type="ORF">F5Z01DRAFT_689146</name>
</gene>
<name>A0A9P8CPS4_9HYPO</name>
<sequence>MTMQPPFFRAQANKAAREGYPSPAPESGNNDQTHVSYDDDGDVEWQILEREIRQEVFEEPTPRATPPDSLNTLSPPRLRHEAEELPKPPDSGSQTCQKSDPPATQSVRPAKPAKPAKPTQPKRCLSWLSRYVDLDLRPRSYAGKRRKVPRSNNGCRPGGYLPLHPSPLGLYDSARAPSKLGRVAVQLVSPPAPDPKTPATIPKICLRYRRYWLAGEGIVPDNAQSRSQNGSALNESRLYWHTILAAHRMLCPPSWDFSRCLTSFTSAKRLQDLPPKVVVRIMETTLACLSYQTIYRGIIGNAILPENYGIAMVTLLILLLPSDGINTGIQHILLLAAQPDKKGAIQDLLHPRLLGDAAVMAGKVNTLTYHALYSILGSAPRRPPSVGASAGGFWCRFKQNFENSWRKERRDRGVITAREQYVRRQASREFWKYRKMRVYEGQGQKRPLHTFEAFSTLQRGFWQYELVARGQSLHARSRLKCSSIPFLRNEAHNLNGEVLAYVGVLNGACIHAAAQNDKMIRNDAEMQRKLAKLGFTTSLDKLGVRMWASILTGIGPSIGYADAWRIRAKADIVTRLWVDTHNGKAGHSRFDPTHGFTDNWFLAAPIMNFRAPSGYRD</sequence>
<dbReference type="RefSeq" id="XP_046116975.1">
    <property type="nucleotide sequence ID" value="XM_046266068.1"/>
</dbReference>
<feature type="region of interest" description="Disordered" evidence="1">
    <location>
        <begin position="1"/>
        <end position="122"/>
    </location>
</feature>
<proteinExistence type="predicted"/>
<reference evidence="2" key="1">
    <citation type="journal article" date="2021" name="IMA Fungus">
        <title>Genomic characterization of three marine fungi, including Emericellopsis atlantica sp. nov. with signatures of a generalist lifestyle and marine biomass degradation.</title>
        <authorList>
            <person name="Hagestad O.C."/>
            <person name="Hou L."/>
            <person name="Andersen J.H."/>
            <person name="Hansen E.H."/>
            <person name="Altermark B."/>
            <person name="Li C."/>
            <person name="Kuhnert E."/>
            <person name="Cox R.J."/>
            <person name="Crous P.W."/>
            <person name="Spatafora J.W."/>
            <person name="Lail K."/>
            <person name="Amirebrahimi M."/>
            <person name="Lipzen A."/>
            <person name="Pangilinan J."/>
            <person name="Andreopoulos W."/>
            <person name="Hayes R.D."/>
            <person name="Ng V."/>
            <person name="Grigoriev I.V."/>
            <person name="Jackson S.A."/>
            <person name="Sutton T.D.S."/>
            <person name="Dobson A.D.W."/>
            <person name="Rama T."/>
        </authorList>
    </citation>
    <scope>NUCLEOTIDE SEQUENCE</scope>
    <source>
        <strain evidence="2">TS7</strain>
    </source>
</reference>
<evidence type="ECO:0000313" key="2">
    <source>
        <dbReference type="EMBL" id="KAG9253051.1"/>
    </source>
</evidence>
<dbReference type="Proteomes" id="UP000887229">
    <property type="component" value="Unassembled WGS sequence"/>
</dbReference>
<protein>
    <submittedName>
        <fullName evidence="2">Uncharacterized protein</fullName>
    </submittedName>
</protein>
<feature type="compositionally biased region" description="Basic and acidic residues" evidence="1">
    <location>
        <begin position="78"/>
        <end position="87"/>
    </location>
</feature>
<organism evidence="2 3">
    <name type="scientific">Emericellopsis atlantica</name>
    <dbReference type="NCBI Taxonomy" id="2614577"/>
    <lineage>
        <taxon>Eukaryota</taxon>
        <taxon>Fungi</taxon>
        <taxon>Dikarya</taxon>
        <taxon>Ascomycota</taxon>
        <taxon>Pezizomycotina</taxon>
        <taxon>Sordariomycetes</taxon>
        <taxon>Hypocreomycetidae</taxon>
        <taxon>Hypocreales</taxon>
        <taxon>Bionectriaceae</taxon>
        <taxon>Emericellopsis</taxon>
    </lineage>
</organism>
<evidence type="ECO:0000256" key="1">
    <source>
        <dbReference type="SAM" id="MobiDB-lite"/>
    </source>
</evidence>
<feature type="compositionally biased region" description="Basic and acidic residues" evidence="1">
    <location>
        <begin position="47"/>
        <end position="56"/>
    </location>
</feature>
<dbReference type="GeneID" id="70296971"/>
<feature type="compositionally biased region" description="Polar residues" evidence="1">
    <location>
        <begin position="91"/>
        <end position="107"/>
    </location>
</feature>
<keyword evidence="3" id="KW-1185">Reference proteome</keyword>
<dbReference type="OrthoDB" id="10379201at2759"/>
<evidence type="ECO:0000313" key="3">
    <source>
        <dbReference type="Proteomes" id="UP000887229"/>
    </source>
</evidence>